<dbReference type="Proteomes" id="UP001239445">
    <property type="component" value="Unassembled WGS sequence"/>
</dbReference>
<evidence type="ECO:0000313" key="1">
    <source>
        <dbReference type="EMBL" id="KAK1754814.1"/>
    </source>
</evidence>
<name>A0AAJ0FB12_9PEZI</name>
<evidence type="ECO:0000313" key="2">
    <source>
        <dbReference type="Proteomes" id="UP001239445"/>
    </source>
</evidence>
<sequence>MAFSWKALVWKALTGCSPACLGKRDLEMEWESCIPLPCIPYHYAWLQLVVLYSLYRRYTYCTVHTSHTFKYHVFHVFHVKQMGWIP</sequence>
<comment type="caution">
    <text evidence="1">The sequence shown here is derived from an EMBL/GenBank/DDBJ whole genome shotgun (WGS) entry which is preliminary data.</text>
</comment>
<gene>
    <name evidence="1" type="ORF">QBC47DRAFT_385026</name>
</gene>
<organism evidence="1 2">
    <name type="scientific">Echria macrotheca</name>
    <dbReference type="NCBI Taxonomy" id="438768"/>
    <lineage>
        <taxon>Eukaryota</taxon>
        <taxon>Fungi</taxon>
        <taxon>Dikarya</taxon>
        <taxon>Ascomycota</taxon>
        <taxon>Pezizomycotina</taxon>
        <taxon>Sordariomycetes</taxon>
        <taxon>Sordariomycetidae</taxon>
        <taxon>Sordariales</taxon>
        <taxon>Schizotheciaceae</taxon>
        <taxon>Echria</taxon>
    </lineage>
</organism>
<keyword evidence="2" id="KW-1185">Reference proteome</keyword>
<protein>
    <submittedName>
        <fullName evidence="1">Uncharacterized protein</fullName>
    </submittedName>
</protein>
<dbReference type="AlphaFoldDB" id="A0AAJ0FB12"/>
<dbReference type="EMBL" id="MU839835">
    <property type="protein sequence ID" value="KAK1754814.1"/>
    <property type="molecule type" value="Genomic_DNA"/>
</dbReference>
<proteinExistence type="predicted"/>
<reference evidence="1" key="1">
    <citation type="submission" date="2023-06" db="EMBL/GenBank/DDBJ databases">
        <title>Genome-scale phylogeny and comparative genomics of the fungal order Sordariales.</title>
        <authorList>
            <consortium name="Lawrence Berkeley National Laboratory"/>
            <person name="Hensen N."/>
            <person name="Bonometti L."/>
            <person name="Westerberg I."/>
            <person name="Brannstrom I.O."/>
            <person name="Guillou S."/>
            <person name="Cros-Aarteil S."/>
            <person name="Calhoun S."/>
            <person name="Haridas S."/>
            <person name="Kuo A."/>
            <person name="Mondo S."/>
            <person name="Pangilinan J."/>
            <person name="Riley R."/>
            <person name="Labutti K."/>
            <person name="Andreopoulos B."/>
            <person name="Lipzen A."/>
            <person name="Chen C."/>
            <person name="Yanf M."/>
            <person name="Daum C."/>
            <person name="Ng V."/>
            <person name="Clum A."/>
            <person name="Steindorff A."/>
            <person name="Ohm R."/>
            <person name="Martin F."/>
            <person name="Silar P."/>
            <person name="Natvig D."/>
            <person name="Lalanne C."/>
            <person name="Gautier V."/>
            <person name="Ament-Velasquez S.L."/>
            <person name="Kruys A."/>
            <person name="Hutchinson M.I."/>
            <person name="Powell A.J."/>
            <person name="Barry K."/>
            <person name="Miller A.N."/>
            <person name="Grigoriev I.V."/>
            <person name="Debuchy R."/>
            <person name="Gladieux P."/>
            <person name="Thoren M.H."/>
            <person name="Johannesson H."/>
        </authorList>
    </citation>
    <scope>NUCLEOTIDE SEQUENCE</scope>
    <source>
        <strain evidence="1">PSN4</strain>
    </source>
</reference>
<accession>A0AAJ0FB12</accession>